<dbReference type="AlphaFoldDB" id="A0A1L5F8P2"/>
<dbReference type="OrthoDB" id="1877836at2"/>
<dbReference type="InterPro" id="IPR036366">
    <property type="entry name" value="PGBDSf"/>
</dbReference>
<feature type="domain" description="Peptidoglycan binding-like" evidence="1">
    <location>
        <begin position="305"/>
        <end position="355"/>
    </location>
</feature>
<organism evidence="2 3">
    <name type="scientific">Clostridium kluyveri</name>
    <dbReference type="NCBI Taxonomy" id="1534"/>
    <lineage>
        <taxon>Bacteria</taxon>
        <taxon>Bacillati</taxon>
        <taxon>Bacillota</taxon>
        <taxon>Clostridia</taxon>
        <taxon>Eubacteriales</taxon>
        <taxon>Clostridiaceae</taxon>
        <taxon>Clostridium</taxon>
    </lineage>
</organism>
<protein>
    <recommendedName>
        <fullName evidence="1">Peptidoglycan binding-like domain-containing protein</fullName>
    </recommendedName>
</protein>
<dbReference type="Pfam" id="PF01471">
    <property type="entry name" value="PG_binding_1"/>
    <property type="match status" value="1"/>
</dbReference>
<evidence type="ECO:0000313" key="2">
    <source>
        <dbReference type="EMBL" id="APM39384.1"/>
    </source>
</evidence>
<name>A0A1L5F8P2_CLOKL</name>
<dbReference type="Proteomes" id="UP000184604">
    <property type="component" value="Chromosome"/>
</dbReference>
<dbReference type="SUPFAM" id="SSF47090">
    <property type="entry name" value="PGBD-like"/>
    <property type="match status" value="1"/>
</dbReference>
<proteinExistence type="predicted"/>
<dbReference type="RefSeq" id="WP_073539010.1">
    <property type="nucleotide sequence ID" value="NZ_CP018335.1"/>
</dbReference>
<accession>A0A1L5F8P2</accession>
<dbReference type="InterPro" id="IPR002477">
    <property type="entry name" value="Peptidoglycan-bd-like"/>
</dbReference>
<dbReference type="EMBL" id="CP018335">
    <property type="protein sequence ID" value="APM39384.1"/>
    <property type="molecule type" value="Genomic_DNA"/>
</dbReference>
<evidence type="ECO:0000259" key="1">
    <source>
        <dbReference type="Pfam" id="PF01471"/>
    </source>
</evidence>
<evidence type="ECO:0000313" key="3">
    <source>
        <dbReference type="Proteomes" id="UP000184604"/>
    </source>
</evidence>
<reference evidence="2 3" key="1">
    <citation type="submission" date="2016-12" db="EMBL/GenBank/DDBJ databases">
        <title>Complete genome sequence of Clostridium kluyveri JZZ isolated from the pit mud of a Chinese flavor liquor-making factory.</title>
        <authorList>
            <person name="Wang Y."/>
        </authorList>
    </citation>
    <scope>NUCLEOTIDE SEQUENCE [LARGE SCALE GENOMIC DNA]</scope>
    <source>
        <strain evidence="2 3">JZZ</strain>
    </source>
</reference>
<dbReference type="InterPro" id="IPR036365">
    <property type="entry name" value="PGBD-like_sf"/>
</dbReference>
<sequence>MPKSVQAQQVTKDNLNNFIWIWQLQNEVNQYGSIEALISHLKSIGITNVCIKYHEGASYTGGGINFKNDYLKYYDAFKAARFAVGTWGYNYFNYPGTEANIIVEALQNSDYYIYDPEVDVSNKWTASANVCATVRRSTNKLIGYSTFPIATYHQDIPYSVFNQYCDFTSPQIYWGELQWSAPKAIERTKSDYASLGLTLPIYPSIQTYGVTTDSYSTFKNYGFKFFGAWDLDEADNAFYSGLNGSTTALTKVTTDALKESIANLQYDCNLVHGTSLLVDGIAGTKTLNTLNSYPIEINSNNVVNQWLQQKLIQWGYLGKGNGTGYWTQACFQAITELQKNWGRSTDGIIGKDTWTIFLTN</sequence>
<dbReference type="Gene3D" id="1.10.101.10">
    <property type="entry name" value="PGBD-like superfamily/PGBD"/>
    <property type="match status" value="1"/>
</dbReference>
<gene>
    <name evidence="2" type="ORF">BS101_11850</name>
</gene>